<protein>
    <recommendedName>
        <fullName evidence="2">Tetratricopeptide repeat protein 38</fullName>
    </recommendedName>
</protein>
<evidence type="ECO:0000313" key="6">
    <source>
        <dbReference type="Proteomes" id="UP001186944"/>
    </source>
</evidence>
<comment type="similarity">
    <text evidence="1">Belongs to the TTC38 family.</text>
</comment>
<evidence type="ECO:0000256" key="1">
    <source>
        <dbReference type="ARBA" id="ARBA00005857"/>
    </source>
</evidence>
<evidence type="ECO:0000256" key="4">
    <source>
        <dbReference type="ARBA" id="ARBA00022803"/>
    </source>
</evidence>
<dbReference type="InterPro" id="IPR033891">
    <property type="entry name" value="TTC38"/>
</dbReference>
<keyword evidence="3" id="KW-0677">Repeat</keyword>
<keyword evidence="4" id="KW-0802">TPR repeat</keyword>
<accession>A0AA88XLC1</accession>
<evidence type="ECO:0000313" key="5">
    <source>
        <dbReference type="EMBL" id="KAK3087550.1"/>
    </source>
</evidence>
<dbReference type="PANTHER" id="PTHR16263">
    <property type="entry name" value="TETRATRICOPEPTIDE REPEAT PROTEIN 38"/>
    <property type="match status" value="1"/>
</dbReference>
<proteinExistence type="inferred from homology"/>
<keyword evidence="6" id="KW-1185">Reference proteome</keyword>
<organism evidence="5 6">
    <name type="scientific">Pinctada imbricata</name>
    <name type="common">Atlantic pearl-oyster</name>
    <name type="synonym">Pinctada martensii</name>
    <dbReference type="NCBI Taxonomy" id="66713"/>
    <lineage>
        <taxon>Eukaryota</taxon>
        <taxon>Metazoa</taxon>
        <taxon>Spiralia</taxon>
        <taxon>Lophotrochozoa</taxon>
        <taxon>Mollusca</taxon>
        <taxon>Bivalvia</taxon>
        <taxon>Autobranchia</taxon>
        <taxon>Pteriomorphia</taxon>
        <taxon>Pterioida</taxon>
        <taxon>Pterioidea</taxon>
        <taxon>Pteriidae</taxon>
        <taxon>Pinctada</taxon>
    </lineage>
</organism>
<dbReference type="Gene3D" id="1.25.40.10">
    <property type="entry name" value="Tetratricopeptide repeat domain"/>
    <property type="match status" value="1"/>
</dbReference>
<name>A0AA88XLC1_PINIB</name>
<dbReference type="AlphaFoldDB" id="A0AA88XLC1"/>
<gene>
    <name evidence="5" type="ORF">FSP39_007448</name>
</gene>
<dbReference type="PANTHER" id="PTHR16263:SF4">
    <property type="entry name" value="TETRATRICOPEPTIDE REPEAT PROTEIN 38"/>
    <property type="match status" value="1"/>
</dbReference>
<dbReference type="SUPFAM" id="SSF48452">
    <property type="entry name" value="TPR-like"/>
    <property type="match status" value="1"/>
</dbReference>
<evidence type="ECO:0000256" key="2">
    <source>
        <dbReference type="ARBA" id="ARBA00019992"/>
    </source>
</evidence>
<dbReference type="CDD" id="cd05804">
    <property type="entry name" value="StaR_like"/>
    <property type="match status" value="1"/>
</dbReference>
<reference evidence="5" key="1">
    <citation type="submission" date="2019-08" db="EMBL/GenBank/DDBJ databases">
        <title>The improved chromosome-level genome for the pearl oyster Pinctada fucata martensii using PacBio sequencing and Hi-C.</title>
        <authorList>
            <person name="Zheng Z."/>
        </authorList>
    </citation>
    <scope>NUCLEOTIDE SEQUENCE</scope>
    <source>
        <strain evidence="5">ZZ-2019</strain>
        <tissue evidence="5">Adductor muscle</tissue>
    </source>
</reference>
<comment type="caution">
    <text evidence="5">The sequence shown here is derived from an EMBL/GenBank/DDBJ whole genome shotgun (WGS) entry which is preliminary data.</text>
</comment>
<evidence type="ECO:0000256" key="3">
    <source>
        <dbReference type="ARBA" id="ARBA00022737"/>
    </source>
</evidence>
<dbReference type="InterPro" id="IPR011990">
    <property type="entry name" value="TPR-like_helical_dom_sf"/>
</dbReference>
<dbReference type="Proteomes" id="UP001186944">
    <property type="component" value="Unassembled WGS sequence"/>
</dbReference>
<sequence length="470" mass="53156">KSWVDYGVPMSTTNDQAAKMYDGLLTQYVGWYDEDSLGGMEGTINTMIGADPNFVMGHVLKNGLEILGTGRTVRLDNELKKDVEQMVQLGTSQSTTDRERKHVNAVKLWADGEMTEACKVWEDILVDHPLDMLALKFAHDSYFYLGHHPQMRDSIARVMPHWKPDMPLQSYLYGMHAFGLEECNQYALAEELARKGLELNKHDAWSTHSMAHVLEMGGRAPEGIKFMSSTENDWNICEMIACHNYWHYGVYNIEMGKHDEALGLFDREVGRRAAQSGALLDLVDACSLLYRLKLEGIPVKERWEDTLEVCKPHVDDHVLTFNDAHILMVALGQGDKDTTDKLIKSLKDFAENGTGDNQKIAKEVGVPLCEAIVAFEEGDYARAVNLVSPIRYRIITIGGSHAQRDVFNLFLIHAAIRSDDKAHHRLARQLLIERKTLKPYAPMTDRLSDRLKEKAMLTHNDQLLFGQVTA</sequence>
<dbReference type="EMBL" id="VSWD01000011">
    <property type="protein sequence ID" value="KAK3087550.1"/>
    <property type="molecule type" value="Genomic_DNA"/>
</dbReference>
<feature type="non-terminal residue" evidence="5">
    <location>
        <position position="1"/>
    </location>
</feature>